<comment type="caution">
    <text evidence="2">The sequence shown here is derived from an EMBL/GenBank/DDBJ whole genome shotgun (WGS) entry which is preliminary data.</text>
</comment>
<reference evidence="2" key="1">
    <citation type="submission" date="2021-02" db="EMBL/GenBank/DDBJ databases">
        <title>Natronogracilivirga saccharolytica gen. nov. sp. nov. a new anaerobic, haloalkiliphilic carbohydrate-fermenting bacterium from soda lake and proposing of Cyclonatronumiaceae fam. nov. in the phylum Balneolaeota.</title>
        <authorList>
            <person name="Zhilina T.N."/>
            <person name="Sorokin D.Y."/>
            <person name="Zavarzina D.G."/>
            <person name="Toshchakov S.V."/>
            <person name="Kublanov I.V."/>
        </authorList>
    </citation>
    <scope>NUCLEOTIDE SEQUENCE</scope>
    <source>
        <strain evidence="2">Z-1702</strain>
    </source>
</reference>
<dbReference type="EMBL" id="JAFIDN010000004">
    <property type="protein sequence ID" value="MBP3192335.1"/>
    <property type="molecule type" value="Genomic_DNA"/>
</dbReference>
<dbReference type="InterPro" id="IPR012337">
    <property type="entry name" value="RNaseH-like_sf"/>
</dbReference>
<dbReference type="Gene3D" id="3.30.420.10">
    <property type="entry name" value="Ribonuclease H-like superfamily/Ribonuclease H"/>
    <property type="match status" value="1"/>
</dbReference>
<gene>
    <name evidence="2" type="ORF">NATSA_06650</name>
</gene>
<evidence type="ECO:0000259" key="1">
    <source>
        <dbReference type="Pfam" id="PF10108"/>
    </source>
</evidence>
<sequence length="237" mass="27156">MYFVFDIESIPDIPLLRSLIDNPPEDDKTLLELAGEEFGRGKSGFLPPMYHQMVSWVGLWVTSGGEPKQKVAWSGKNEREGLLSLVDSLTTYKDFGVIHHNGKGFDLPLINYRALKHGLQLPSRLNAHDIRYRFSKQNVDLMDEFSNFGASSYPRLKHIGALVGIPLKVTGEGDEVLEMYQNGELDRIEHYCYEDVMATYLIWLHLQYTCNSLNESDFQNLRRRALSKLEEIQNEAT</sequence>
<dbReference type="InterPro" id="IPR036397">
    <property type="entry name" value="RNaseH_sf"/>
</dbReference>
<name>A0A8J7UUE2_9BACT</name>
<protein>
    <submittedName>
        <fullName evidence="2">Ribonuclease H-like domain-containing protein</fullName>
    </submittedName>
</protein>
<dbReference type="GO" id="GO:0003676">
    <property type="term" value="F:nucleic acid binding"/>
    <property type="evidence" value="ECO:0007669"/>
    <property type="project" value="InterPro"/>
</dbReference>
<dbReference type="SUPFAM" id="SSF53098">
    <property type="entry name" value="Ribonuclease H-like"/>
    <property type="match status" value="1"/>
</dbReference>
<organism evidence="2 3">
    <name type="scientific">Natronogracilivirga saccharolytica</name>
    <dbReference type="NCBI Taxonomy" id="2812953"/>
    <lineage>
        <taxon>Bacteria</taxon>
        <taxon>Pseudomonadati</taxon>
        <taxon>Balneolota</taxon>
        <taxon>Balneolia</taxon>
        <taxon>Balneolales</taxon>
        <taxon>Cyclonatronaceae</taxon>
        <taxon>Natronogracilivirga</taxon>
    </lineage>
</organism>
<proteinExistence type="predicted"/>
<accession>A0A8J7UUE2</accession>
<dbReference type="Proteomes" id="UP000673975">
    <property type="component" value="Unassembled WGS sequence"/>
</dbReference>
<evidence type="ECO:0000313" key="3">
    <source>
        <dbReference type="Proteomes" id="UP000673975"/>
    </source>
</evidence>
<evidence type="ECO:0000313" key="2">
    <source>
        <dbReference type="EMBL" id="MBP3192335.1"/>
    </source>
</evidence>
<dbReference type="Pfam" id="PF10108">
    <property type="entry name" value="DNA_pol_B_exo2"/>
    <property type="match status" value="1"/>
</dbReference>
<feature type="domain" description="Predicted 3'-5' exonuclease PolB-like" evidence="1">
    <location>
        <begin position="44"/>
        <end position="231"/>
    </location>
</feature>
<keyword evidence="3" id="KW-1185">Reference proteome</keyword>
<dbReference type="AlphaFoldDB" id="A0A8J7UUE2"/>
<dbReference type="RefSeq" id="WP_210511237.1">
    <property type="nucleotide sequence ID" value="NZ_JAFIDN010000004.1"/>
</dbReference>
<dbReference type="InterPro" id="IPR019288">
    <property type="entry name" value="3'-5'_exonuclease_PolB-like"/>
</dbReference>